<evidence type="ECO:0000313" key="1">
    <source>
        <dbReference type="EMBL" id="MBC2602667.1"/>
    </source>
</evidence>
<dbReference type="AlphaFoldDB" id="A0A7X1AZ74"/>
<comment type="caution">
    <text evidence="1">The sequence shown here is derived from an EMBL/GenBank/DDBJ whole genome shotgun (WGS) entry which is preliminary data.</text>
</comment>
<dbReference type="RefSeq" id="WP_185693333.1">
    <property type="nucleotide sequence ID" value="NZ_JACHVA010000101.1"/>
</dbReference>
<protein>
    <submittedName>
        <fullName evidence="1">Uncharacterized protein</fullName>
    </submittedName>
</protein>
<organism evidence="1 2">
    <name type="scientific">Puniceicoccus vermicola</name>
    <dbReference type="NCBI Taxonomy" id="388746"/>
    <lineage>
        <taxon>Bacteria</taxon>
        <taxon>Pseudomonadati</taxon>
        <taxon>Verrucomicrobiota</taxon>
        <taxon>Opitutia</taxon>
        <taxon>Puniceicoccales</taxon>
        <taxon>Puniceicoccaceae</taxon>
        <taxon>Puniceicoccus</taxon>
    </lineage>
</organism>
<evidence type="ECO:0000313" key="2">
    <source>
        <dbReference type="Proteomes" id="UP000525652"/>
    </source>
</evidence>
<gene>
    <name evidence="1" type="ORF">H5P30_12865</name>
</gene>
<keyword evidence="2" id="KW-1185">Reference proteome</keyword>
<proteinExistence type="predicted"/>
<accession>A0A7X1AZ74</accession>
<sequence length="66" mass="7205">MNTKPSIPEFSKFPTVGTLKPKRSTEIASSRIGVMNTQACEHSYPPLISITLGAQEIGRVAFELLD</sequence>
<reference evidence="1 2" key="1">
    <citation type="submission" date="2020-07" db="EMBL/GenBank/DDBJ databases">
        <authorList>
            <person name="Feng X."/>
        </authorList>
    </citation>
    <scope>NUCLEOTIDE SEQUENCE [LARGE SCALE GENOMIC DNA]</scope>
    <source>
        <strain evidence="1 2">JCM14086</strain>
    </source>
</reference>
<name>A0A7X1AZ74_9BACT</name>
<dbReference type="Proteomes" id="UP000525652">
    <property type="component" value="Unassembled WGS sequence"/>
</dbReference>
<dbReference type="EMBL" id="JACHVA010000101">
    <property type="protein sequence ID" value="MBC2602667.1"/>
    <property type="molecule type" value="Genomic_DNA"/>
</dbReference>